<feature type="non-terminal residue" evidence="1">
    <location>
        <position position="70"/>
    </location>
</feature>
<dbReference type="Gene3D" id="2.60.40.1120">
    <property type="entry name" value="Carboxypeptidase-like, regulatory domain"/>
    <property type="match status" value="1"/>
</dbReference>
<name>X1Q8H6_9ZZZZ</name>
<protein>
    <recommendedName>
        <fullName evidence="2">Carboxypeptidase regulatory-like domain-containing protein</fullName>
    </recommendedName>
</protein>
<feature type="non-terminal residue" evidence="1">
    <location>
        <position position="1"/>
    </location>
</feature>
<comment type="caution">
    <text evidence="1">The sequence shown here is derived from an EMBL/GenBank/DDBJ whole genome shotgun (WGS) entry which is preliminary data.</text>
</comment>
<dbReference type="SUPFAM" id="SSF49464">
    <property type="entry name" value="Carboxypeptidase regulatory domain-like"/>
    <property type="match status" value="1"/>
</dbReference>
<reference evidence="1" key="1">
    <citation type="journal article" date="2014" name="Front. Microbiol.">
        <title>High frequency of phylogenetically diverse reductive dehalogenase-homologous genes in deep subseafloor sedimentary metagenomes.</title>
        <authorList>
            <person name="Kawai M."/>
            <person name="Futagami T."/>
            <person name="Toyoda A."/>
            <person name="Takaki Y."/>
            <person name="Nishi S."/>
            <person name="Hori S."/>
            <person name="Arai W."/>
            <person name="Tsubouchi T."/>
            <person name="Morono Y."/>
            <person name="Uchiyama I."/>
            <person name="Ito T."/>
            <person name="Fujiyama A."/>
            <person name="Inagaki F."/>
            <person name="Takami H."/>
        </authorList>
    </citation>
    <scope>NUCLEOTIDE SEQUENCE</scope>
    <source>
        <strain evidence="1">Expedition CK06-06</strain>
    </source>
</reference>
<proteinExistence type="predicted"/>
<dbReference type="InterPro" id="IPR008969">
    <property type="entry name" value="CarboxyPept-like_regulatory"/>
</dbReference>
<accession>X1Q8H6</accession>
<dbReference type="AlphaFoldDB" id="X1Q8H6"/>
<organism evidence="1">
    <name type="scientific">marine sediment metagenome</name>
    <dbReference type="NCBI Taxonomy" id="412755"/>
    <lineage>
        <taxon>unclassified sequences</taxon>
        <taxon>metagenomes</taxon>
        <taxon>ecological metagenomes</taxon>
    </lineage>
</organism>
<evidence type="ECO:0008006" key="2">
    <source>
        <dbReference type="Google" id="ProtNLM"/>
    </source>
</evidence>
<dbReference type="EMBL" id="BARV01044929">
    <property type="protein sequence ID" value="GAI64513.1"/>
    <property type="molecule type" value="Genomic_DNA"/>
</dbReference>
<dbReference type="Pfam" id="PF13620">
    <property type="entry name" value="CarboxypepD_reg"/>
    <property type="match status" value="1"/>
</dbReference>
<gene>
    <name evidence="1" type="ORF">S06H3_66163</name>
</gene>
<sequence>AGKPVGGAKVFNVGDTPGRKQVSTDEQGRFRLSGLAEGQACAYVDAPGYRFAGAAAATGTADLKIVLRPQ</sequence>
<evidence type="ECO:0000313" key="1">
    <source>
        <dbReference type="EMBL" id="GAI64513.1"/>
    </source>
</evidence>